<organism evidence="1">
    <name type="scientific">Brassica cretica</name>
    <name type="common">Mustard</name>
    <dbReference type="NCBI Taxonomy" id="69181"/>
    <lineage>
        <taxon>Eukaryota</taxon>
        <taxon>Viridiplantae</taxon>
        <taxon>Streptophyta</taxon>
        <taxon>Embryophyta</taxon>
        <taxon>Tracheophyta</taxon>
        <taxon>Spermatophyta</taxon>
        <taxon>Magnoliopsida</taxon>
        <taxon>eudicotyledons</taxon>
        <taxon>Gunneridae</taxon>
        <taxon>Pentapetalae</taxon>
        <taxon>rosids</taxon>
        <taxon>malvids</taxon>
        <taxon>Brassicales</taxon>
        <taxon>Brassicaceae</taxon>
        <taxon>Brassiceae</taxon>
        <taxon>Brassica</taxon>
    </lineage>
</organism>
<dbReference type="AlphaFoldDB" id="A0A8S9LS94"/>
<name>A0A8S9LS94_BRACR</name>
<comment type="caution">
    <text evidence="1">The sequence shown here is derived from an EMBL/GenBank/DDBJ whole genome shotgun (WGS) entry which is preliminary data.</text>
</comment>
<reference evidence="1" key="1">
    <citation type="submission" date="2019-12" db="EMBL/GenBank/DDBJ databases">
        <title>Genome sequencing and annotation of Brassica cretica.</title>
        <authorList>
            <person name="Studholme D.J."/>
            <person name="Sarris P.F."/>
        </authorList>
    </citation>
    <scope>NUCLEOTIDE SEQUENCE</scope>
    <source>
        <strain evidence="1">PFS-102/07</strain>
        <tissue evidence="1">Leaf</tissue>
    </source>
</reference>
<evidence type="ECO:0000313" key="1">
    <source>
        <dbReference type="EMBL" id="KAF2610484.1"/>
    </source>
</evidence>
<protein>
    <submittedName>
        <fullName evidence="1">Uncharacterized protein</fullName>
    </submittedName>
</protein>
<accession>A0A8S9LS94</accession>
<sequence length="204" mass="22899">MSKLGSVVLETSHEAFLTVNTEPSGGKRETSSKLLENPCPHSFGSNCTTAETPLLLQSNRREFCFFLPDFVIAYDETDCYSFLPYLHLSKVNKISWFHRIESTLADVRIKPRDLTLEPTDRAVALPNPSQAFLFLGPCGMVKSILYRNRRPAGRLERLVDESPSVVLSAASSRGFIAPFDRCVAGRILEYFRLRSISRGYSDAD</sequence>
<dbReference type="EMBL" id="QGKY02000089">
    <property type="protein sequence ID" value="KAF2610484.1"/>
    <property type="molecule type" value="Genomic_DNA"/>
</dbReference>
<gene>
    <name evidence="1" type="ORF">F2Q70_00013181</name>
</gene>
<proteinExistence type="predicted"/>